<accession>A0A2U2XH65</accession>
<keyword evidence="2" id="KW-1185">Reference proteome</keyword>
<dbReference type="EMBL" id="QFRJ01000001">
    <property type="protein sequence ID" value="PWH87139.1"/>
    <property type="molecule type" value="Genomic_DNA"/>
</dbReference>
<protein>
    <submittedName>
        <fullName evidence="1">Uncharacterized protein</fullName>
    </submittedName>
</protein>
<proteinExistence type="predicted"/>
<reference evidence="1 2" key="1">
    <citation type="submission" date="2018-05" db="EMBL/GenBank/DDBJ databases">
        <title>Brumimicrobium oceani sp. nov., isolated from coastal sediment.</title>
        <authorList>
            <person name="Kou Y."/>
        </authorList>
    </citation>
    <scope>NUCLEOTIDE SEQUENCE [LARGE SCALE GENOMIC DNA]</scope>
    <source>
        <strain evidence="1 2">C305</strain>
    </source>
</reference>
<name>A0A2U2XH65_9FLAO</name>
<evidence type="ECO:0000313" key="2">
    <source>
        <dbReference type="Proteomes" id="UP000245370"/>
    </source>
</evidence>
<dbReference type="AlphaFoldDB" id="A0A2U2XH65"/>
<reference evidence="1 2" key="2">
    <citation type="submission" date="2018-05" db="EMBL/GenBank/DDBJ databases">
        <authorList>
            <person name="Lanie J.A."/>
            <person name="Ng W.-L."/>
            <person name="Kazmierczak K.M."/>
            <person name="Andrzejewski T.M."/>
            <person name="Davidsen T.M."/>
            <person name="Wayne K.J."/>
            <person name="Tettelin H."/>
            <person name="Glass J.I."/>
            <person name="Rusch D."/>
            <person name="Podicherti R."/>
            <person name="Tsui H.-C.T."/>
            <person name="Winkler M.E."/>
        </authorList>
    </citation>
    <scope>NUCLEOTIDE SEQUENCE [LARGE SCALE GENOMIC DNA]</scope>
    <source>
        <strain evidence="1 2">C305</strain>
    </source>
</reference>
<organism evidence="1 2">
    <name type="scientific">Brumimicrobium oceani</name>
    <dbReference type="NCBI Taxonomy" id="2100725"/>
    <lineage>
        <taxon>Bacteria</taxon>
        <taxon>Pseudomonadati</taxon>
        <taxon>Bacteroidota</taxon>
        <taxon>Flavobacteriia</taxon>
        <taxon>Flavobacteriales</taxon>
        <taxon>Crocinitomicaceae</taxon>
        <taxon>Brumimicrobium</taxon>
    </lineage>
</organism>
<sequence>MKKSKLLIILFNNHIMKTLCLILFVISFNTFGQNICLKLDSIKITYIPLNIVDPIIYLDEYDVKHFDKEFVYLCIIKDSLLILEQFTNIEFNDLVYMKDYMDTRLVIEVFSHDKIVMLLLMNNKKQFSFGGDSKLLFENEKLFDWIKRLSLENLIYYPDNVPKVHK</sequence>
<dbReference type="Proteomes" id="UP000245370">
    <property type="component" value="Unassembled WGS sequence"/>
</dbReference>
<gene>
    <name evidence="1" type="ORF">DIT68_02430</name>
</gene>
<comment type="caution">
    <text evidence="1">The sequence shown here is derived from an EMBL/GenBank/DDBJ whole genome shotgun (WGS) entry which is preliminary data.</text>
</comment>
<evidence type="ECO:0000313" key="1">
    <source>
        <dbReference type="EMBL" id="PWH87139.1"/>
    </source>
</evidence>